<reference evidence="2 3" key="1">
    <citation type="submission" date="2014-03" db="EMBL/GenBank/DDBJ databases">
        <title>Genomics of Bifidobacteria.</title>
        <authorList>
            <person name="Ventura M."/>
            <person name="Milani C."/>
            <person name="Lugli G.A."/>
        </authorList>
    </citation>
    <scope>NUCLEOTIDE SEQUENCE [LARGE SCALE GENOMIC DNA]</scope>
    <source>
        <strain evidence="2 3">LMG 11592</strain>
    </source>
</reference>
<dbReference type="EMBL" id="JGZD01000007">
    <property type="protein sequence ID" value="KFI73222.1"/>
    <property type="molecule type" value="Genomic_DNA"/>
</dbReference>
<evidence type="ECO:0000256" key="1">
    <source>
        <dbReference type="SAM" id="Phobius"/>
    </source>
</evidence>
<comment type="caution">
    <text evidence="2">The sequence shown here is derived from an EMBL/GenBank/DDBJ whole genome shotgun (WGS) entry which is preliminary data.</text>
</comment>
<feature type="transmembrane region" description="Helical" evidence="1">
    <location>
        <begin position="31"/>
        <end position="51"/>
    </location>
</feature>
<proteinExistence type="predicted"/>
<feature type="transmembrane region" description="Helical" evidence="1">
    <location>
        <begin position="63"/>
        <end position="87"/>
    </location>
</feature>
<keyword evidence="3" id="KW-1185">Reference proteome</keyword>
<accession>A0A087BQC2</accession>
<protein>
    <submittedName>
        <fullName evidence="2">Uncharacterized protein</fullName>
    </submittedName>
</protein>
<name>A0A087BQC2_9BIFI</name>
<dbReference type="AlphaFoldDB" id="A0A087BQC2"/>
<gene>
    <name evidence="2" type="ORF">BMIN_0667</name>
</gene>
<dbReference type="STRING" id="1693.BMIN_0667"/>
<evidence type="ECO:0000313" key="2">
    <source>
        <dbReference type="EMBL" id="KFI73222.1"/>
    </source>
</evidence>
<sequence length="180" mass="19289">MAERAVIGEDVWPPLHPPRPLLIHGTLINPWFIPVAAIVTWVAWIIARSGAKPQRQVPRPLRILLSILTAAVLVIESATYALTAIGVDFHILTPTSVTGCTVIATYTTGMWASGGDFLIVPSGSIVPRPTDAGWDHLDGSYNDPFADPSWIVTWNGTAATIAASGDPRLVSVYGTPVRCE</sequence>
<evidence type="ECO:0000313" key="3">
    <source>
        <dbReference type="Proteomes" id="UP000029014"/>
    </source>
</evidence>
<keyword evidence="1" id="KW-0472">Membrane</keyword>
<dbReference type="Proteomes" id="UP000029014">
    <property type="component" value="Unassembled WGS sequence"/>
</dbReference>
<organism evidence="2 3">
    <name type="scientific">Bifidobacterium minimum</name>
    <dbReference type="NCBI Taxonomy" id="1693"/>
    <lineage>
        <taxon>Bacteria</taxon>
        <taxon>Bacillati</taxon>
        <taxon>Actinomycetota</taxon>
        <taxon>Actinomycetes</taxon>
        <taxon>Bifidobacteriales</taxon>
        <taxon>Bifidobacteriaceae</taxon>
        <taxon>Bifidobacterium</taxon>
    </lineage>
</organism>
<keyword evidence="1" id="KW-0812">Transmembrane</keyword>
<keyword evidence="1" id="KW-1133">Transmembrane helix</keyword>